<proteinExistence type="predicted"/>
<dbReference type="Pfam" id="PF13843">
    <property type="entry name" value="DDE_Tnp_1_7"/>
    <property type="match status" value="1"/>
</dbReference>
<evidence type="ECO:0000313" key="4">
    <source>
        <dbReference type="Proteomes" id="UP001652582"/>
    </source>
</evidence>
<evidence type="ECO:0000256" key="1">
    <source>
        <dbReference type="SAM" id="MobiDB-lite"/>
    </source>
</evidence>
<sequence length="540" mass="62315">MSSDNLFDELAEMFSDTEEFSASSASSSEDDEEPAPAQGSSHAEAEEWTATGSLQTFPFSGVGHFSIGPAESPIDFFNLIFSSTFMSMLVSSVNTHGLRLMLESTGPHSRSLKWNNTNEDEMRIFLALLFHMGHISVSRLNYYWSTDKLFNLPFKLFMSRDRFLLILRNLTFSDSNSYSDTDPNRYCKPIIDFFNSLMKTLVNPPKNLTIDESVVLWRGRLRIRQFIKGKRHKYGVKLYVLTDTNGITQKMHMYCGSDDALLKGKGHADKVVMMLMEDYLNTGRSLYTDNFYNSVTLAEKLLQQRTYLTGTLRANRARNPGITKSKIARGTLLTRYNARGVCVTNYRDKRNVLMISTEHHSDFVQSSNSHGQVKLKPKVIVEYNKYMNGVDLKDQMLSYYQSYKKSTRWYKKIVIHVMQVMLLNCFKMFNEQKKRSGDNSRSMSFFDFRLNVVKMLLKKFDTPTDRLTETEVSNRPSTSSSQRVHTIAYLPKNDKNKTKRKDCAHCLKKRKVRKATLFYCPLCIKKPGLCIPCFGEFHRY</sequence>
<dbReference type="GeneID" id="112057025"/>
<evidence type="ECO:0000259" key="3">
    <source>
        <dbReference type="Pfam" id="PF13843"/>
    </source>
</evidence>
<reference evidence="5" key="1">
    <citation type="submission" date="2025-08" db="UniProtKB">
        <authorList>
            <consortium name="RefSeq"/>
        </authorList>
    </citation>
    <scope>IDENTIFICATION</scope>
</reference>
<evidence type="ECO:0000259" key="2">
    <source>
        <dbReference type="Pfam" id="PF13842"/>
    </source>
</evidence>
<feature type="domain" description="PiggyBac transposable element-derived protein" evidence="3">
    <location>
        <begin position="72"/>
        <end position="426"/>
    </location>
</feature>
<dbReference type="Pfam" id="PF13842">
    <property type="entry name" value="zf-Tnp_2"/>
    <property type="match status" value="1"/>
</dbReference>
<dbReference type="RefSeq" id="XP_052745370.1">
    <property type="nucleotide sequence ID" value="XM_052889410.1"/>
</dbReference>
<organism evidence="4 5">
    <name type="scientific">Bicyclus anynana</name>
    <name type="common">Squinting bush brown butterfly</name>
    <dbReference type="NCBI Taxonomy" id="110368"/>
    <lineage>
        <taxon>Eukaryota</taxon>
        <taxon>Metazoa</taxon>
        <taxon>Ecdysozoa</taxon>
        <taxon>Arthropoda</taxon>
        <taxon>Hexapoda</taxon>
        <taxon>Insecta</taxon>
        <taxon>Pterygota</taxon>
        <taxon>Neoptera</taxon>
        <taxon>Endopterygota</taxon>
        <taxon>Lepidoptera</taxon>
        <taxon>Glossata</taxon>
        <taxon>Ditrysia</taxon>
        <taxon>Papilionoidea</taxon>
        <taxon>Nymphalidae</taxon>
        <taxon>Satyrinae</taxon>
        <taxon>Satyrini</taxon>
        <taxon>Mycalesina</taxon>
        <taxon>Bicyclus</taxon>
    </lineage>
</organism>
<dbReference type="InterPro" id="IPR032718">
    <property type="entry name" value="PGBD4_Znf_C"/>
</dbReference>
<dbReference type="PANTHER" id="PTHR46599">
    <property type="entry name" value="PIGGYBAC TRANSPOSABLE ELEMENT-DERIVED PROTEIN 4"/>
    <property type="match status" value="1"/>
</dbReference>
<feature type="domain" description="PiggyBac transposable element-derived protein 4 C-terminal zinc-finger" evidence="2">
    <location>
        <begin position="496"/>
        <end position="538"/>
    </location>
</feature>
<accession>A0ABM3M1L8</accession>
<dbReference type="PANTHER" id="PTHR46599:SF3">
    <property type="entry name" value="PIGGYBAC TRANSPOSABLE ELEMENT-DERIVED PROTEIN 4"/>
    <property type="match status" value="1"/>
</dbReference>
<name>A0ABM3M1L8_BICAN</name>
<feature type="region of interest" description="Disordered" evidence="1">
    <location>
        <begin position="17"/>
        <end position="47"/>
    </location>
</feature>
<gene>
    <name evidence="5" type="primary">LOC112057025</name>
</gene>
<dbReference type="InterPro" id="IPR029526">
    <property type="entry name" value="PGBD"/>
</dbReference>
<keyword evidence="4" id="KW-1185">Reference proteome</keyword>
<protein>
    <submittedName>
        <fullName evidence="5">PiggyBac transposable element-derived protein 4-like</fullName>
    </submittedName>
</protein>
<dbReference type="Proteomes" id="UP001652582">
    <property type="component" value="Chromosome 25"/>
</dbReference>
<evidence type="ECO:0000313" key="5">
    <source>
        <dbReference type="RefSeq" id="XP_052745370.1"/>
    </source>
</evidence>